<evidence type="ECO:0000256" key="1">
    <source>
        <dbReference type="SAM" id="Phobius"/>
    </source>
</evidence>
<reference evidence="2 3" key="1">
    <citation type="submission" date="2017-04" db="EMBL/GenBank/DDBJ databases">
        <authorList>
            <person name="Afonso C.L."/>
            <person name="Miller P.J."/>
            <person name="Scott M.A."/>
            <person name="Spackman E."/>
            <person name="Goraichik I."/>
            <person name="Dimitrov K.M."/>
            <person name="Suarez D.L."/>
            <person name="Swayne D.E."/>
        </authorList>
    </citation>
    <scope>NUCLEOTIDE SEQUENCE [LARGE SCALE GENOMIC DNA]</scope>
    <source>
        <strain evidence="2 3">DSM 22418</strain>
    </source>
</reference>
<dbReference type="AlphaFoldDB" id="A0A1X7JKZ7"/>
<gene>
    <name evidence="2" type="ORF">SAMN05660862_1847</name>
</gene>
<keyword evidence="3" id="KW-1185">Reference proteome</keyword>
<dbReference type="EMBL" id="FXAU01000003">
    <property type="protein sequence ID" value="SMG28869.1"/>
    <property type="molecule type" value="Genomic_DNA"/>
</dbReference>
<name>A0A1X7JKZ7_9SPHI</name>
<protein>
    <submittedName>
        <fullName evidence="2">Uncharacterized protein</fullName>
    </submittedName>
</protein>
<dbReference type="Proteomes" id="UP000192980">
    <property type="component" value="Unassembled WGS sequence"/>
</dbReference>
<evidence type="ECO:0000313" key="3">
    <source>
        <dbReference type="Proteomes" id="UP000192980"/>
    </source>
</evidence>
<evidence type="ECO:0000313" key="2">
    <source>
        <dbReference type="EMBL" id="SMG28869.1"/>
    </source>
</evidence>
<dbReference type="STRING" id="561061.SAMN05660862_1847"/>
<proteinExistence type="predicted"/>
<keyword evidence="1" id="KW-0472">Membrane</keyword>
<feature type="transmembrane region" description="Helical" evidence="1">
    <location>
        <begin position="26"/>
        <end position="42"/>
    </location>
</feature>
<sequence>MTLTQIKQVEKLISVKLTFNFSQSKIFFVFLYKIIVLISGWLNS</sequence>
<keyword evidence="1" id="KW-0812">Transmembrane</keyword>
<accession>A0A1X7JKZ7</accession>
<keyword evidence="1" id="KW-1133">Transmembrane helix</keyword>
<organism evidence="2 3">
    <name type="scientific">Sphingobacterium psychroaquaticum</name>
    <dbReference type="NCBI Taxonomy" id="561061"/>
    <lineage>
        <taxon>Bacteria</taxon>
        <taxon>Pseudomonadati</taxon>
        <taxon>Bacteroidota</taxon>
        <taxon>Sphingobacteriia</taxon>
        <taxon>Sphingobacteriales</taxon>
        <taxon>Sphingobacteriaceae</taxon>
        <taxon>Sphingobacterium</taxon>
    </lineage>
</organism>